<sequence length="82" mass="9428">MGRIQARFYVYRTVYRVYSVHFTFPAPISAFQTCISLFFQCIHVYTLVYTVYTALFGGFWDLKVQFPALFKPSGTCISAFAG</sequence>
<dbReference type="AlphaFoldDB" id="A0A0V0H5K5"/>
<dbReference type="EMBL" id="GEDG01024867">
    <property type="protein sequence ID" value="JAP15644.1"/>
    <property type="molecule type" value="Transcribed_RNA"/>
</dbReference>
<proteinExistence type="predicted"/>
<protein>
    <submittedName>
        <fullName evidence="1">Putative ovule protein</fullName>
    </submittedName>
</protein>
<evidence type="ECO:0000313" key="1">
    <source>
        <dbReference type="EMBL" id="JAP15644.1"/>
    </source>
</evidence>
<reference evidence="1" key="1">
    <citation type="submission" date="2015-12" db="EMBL/GenBank/DDBJ databases">
        <title>Gene expression during late stages of embryo sac development: a critical building block for successful pollen-pistil interactions.</title>
        <authorList>
            <person name="Liu Y."/>
            <person name="Joly V."/>
            <person name="Sabar M."/>
            <person name="Matton D.P."/>
        </authorList>
    </citation>
    <scope>NUCLEOTIDE SEQUENCE</scope>
</reference>
<accession>A0A0V0H5K5</accession>
<name>A0A0V0H5K5_SOLCH</name>
<organism evidence="1">
    <name type="scientific">Solanum chacoense</name>
    <name type="common">Chaco potato</name>
    <dbReference type="NCBI Taxonomy" id="4108"/>
    <lineage>
        <taxon>Eukaryota</taxon>
        <taxon>Viridiplantae</taxon>
        <taxon>Streptophyta</taxon>
        <taxon>Embryophyta</taxon>
        <taxon>Tracheophyta</taxon>
        <taxon>Spermatophyta</taxon>
        <taxon>Magnoliopsida</taxon>
        <taxon>eudicotyledons</taxon>
        <taxon>Gunneridae</taxon>
        <taxon>Pentapetalae</taxon>
        <taxon>asterids</taxon>
        <taxon>lamiids</taxon>
        <taxon>Solanales</taxon>
        <taxon>Solanaceae</taxon>
        <taxon>Solanoideae</taxon>
        <taxon>Solaneae</taxon>
        <taxon>Solanum</taxon>
    </lineage>
</organism>